<keyword evidence="1" id="KW-1133">Transmembrane helix</keyword>
<proteinExistence type="predicted"/>
<evidence type="ECO:0000313" key="3">
    <source>
        <dbReference type="Proteomes" id="UP000198668"/>
    </source>
</evidence>
<evidence type="ECO:0008006" key="4">
    <source>
        <dbReference type="Google" id="ProtNLM"/>
    </source>
</evidence>
<gene>
    <name evidence="2" type="ORF">SAMN04489868_10275</name>
</gene>
<feature type="transmembrane region" description="Helical" evidence="1">
    <location>
        <begin position="55"/>
        <end position="72"/>
    </location>
</feature>
<feature type="transmembrane region" description="Helical" evidence="1">
    <location>
        <begin position="84"/>
        <end position="101"/>
    </location>
</feature>
<dbReference type="EMBL" id="FOQE01000002">
    <property type="protein sequence ID" value="SFH54503.1"/>
    <property type="molecule type" value="Genomic_DNA"/>
</dbReference>
<reference evidence="2 3" key="1">
    <citation type="submission" date="2016-10" db="EMBL/GenBank/DDBJ databases">
        <authorList>
            <person name="de Groot N.N."/>
        </authorList>
    </citation>
    <scope>NUCLEOTIDE SEQUENCE [LARGE SCALE GENOMIC DNA]</scope>
    <source>
        <strain evidence="2 3">DSM 27630</strain>
    </source>
</reference>
<keyword evidence="1" id="KW-0472">Membrane</keyword>
<dbReference type="OrthoDB" id="1952191at2"/>
<dbReference type="AlphaFoldDB" id="A0A1I3AWV1"/>
<keyword evidence="3" id="KW-1185">Reference proteome</keyword>
<evidence type="ECO:0000313" key="2">
    <source>
        <dbReference type="EMBL" id="SFH54503.1"/>
    </source>
</evidence>
<organism evidence="2 3">
    <name type="scientific">Pisciglobus halotolerans</name>
    <dbReference type="NCBI Taxonomy" id="745365"/>
    <lineage>
        <taxon>Bacteria</taxon>
        <taxon>Bacillati</taxon>
        <taxon>Bacillota</taxon>
        <taxon>Bacilli</taxon>
        <taxon>Lactobacillales</taxon>
        <taxon>Carnobacteriaceae</taxon>
    </lineage>
</organism>
<keyword evidence="1" id="KW-0812">Transmembrane</keyword>
<sequence>MKKKRSSHLSLLITLLLVSLLLLFQFSASEYRAISFGLLMISAIAMQLLSSAKNFIWLLAVTLGVGFGMLFLTDASIATQLELIESYTFLVTTLIIMWLLFGEMKKADAQVKAAQAHAKELEKYIGSSDLLTYTEFVNRVDVITTGTKRRGEANYYLHFHLKAPAITQTAFDALFCETLLATVRTRFDLVTKLADDSYLVFLQHTEKAGCMIVLERFFSTLKTKLETDDLPVEVDVLNEKEAVEFVDFPQEGAVVR</sequence>
<dbReference type="RefSeq" id="WP_092090874.1">
    <property type="nucleotide sequence ID" value="NZ_FOQE01000002.1"/>
</dbReference>
<name>A0A1I3AWV1_9LACT</name>
<accession>A0A1I3AWV1</accession>
<protein>
    <recommendedName>
        <fullName evidence="4">GGDEF domain-containing protein</fullName>
    </recommendedName>
</protein>
<dbReference type="Proteomes" id="UP000198668">
    <property type="component" value="Unassembled WGS sequence"/>
</dbReference>
<evidence type="ECO:0000256" key="1">
    <source>
        <dbReference type="SAM" id="Phobius"/>
    </source>
</evidence>